<feature type="transmembrane region" description="Helical" evidence="1">
    <location>
        <begin position="168"/>
        <end position="189"/>
    </location>
</feature>
<dbReference type="Proteomes" id="UP000015104">
    <property type="component" value="Unassembled WGS sequence"/>
</dbReference>
<dbReference type="EMBL" id="CAEY01000734">
    <property type="status" value="NOT_ANNOTATED_CDS"/>
    <property type="molecule type" value="Genomic_DNA"/>
</dbReference>
<accession>T1KZ33</accession>
<organism evidence="2 3">
    <name type="scientific">Tetranychus urticae</name>
    <name type="common">Two-spotted spider mite</name>
    <dbReference type="NCBI Taxonomy" id="32264"/>
    <lineage>
        <taxon>Eukaryota</taxon>
        <taxon>Metazoa</taxon>
        <taxon>Ecdysozoa</taxon>
        <taxon>Arthropoda</taxon>
        <taxon>Chelicerata</taxon>
        <taxon>Arachnida</taxon>
        <taxon>Acari</taxon>
        <taxon>Acariformes</taxon>
        <taxon>Trombidiformes</taxon>
        <taxon>Prostigmata</taxon>
        <taxon>Eleutherengona</taxon>
        <taxon>Raphignathae</taxon>
        <taxon>Tetranychoidea</taxon>
        <taxon>Tetranychidae</taxon>
        <taxon>Tetranychus</taxon>
    </lineage>
</organism>
<feature type="transmembrane region" description="Helical" evidence="1">
    <location>
        <begin position="222"/>
        <end position="244"/>
    </location>
</feature>
<name>T1KZ33_TETUR</name>
<evidence type="ECO:0000256" key="1">
    <source>
        <dbReference type="SAM" id="Phobius"/>
    </source>
</evidence>
<keyword evidence="1" id="KW-1133">Transmembrane helix</keyword>
<sequence>MKLTWKFDFKSFIFNDLLALPVSNQDNETIKSLVELEKLSYLCLITQYGQTQQIDKPVSIKLKFAHFMVRVLNLTFILRLICFLTMTDKTMQTIVADPVINTPNREILIVLQLFIVIVMLVVREYILYLENNRKFLILRKLYHIRKNGFSSDYLNLTERQFMFFKRNLHFILINSLRFSKLTIVLLPFFGTGVRLNNPDSLATNSLIISACFWSITEGLTFIFLYSGGILTVTYIFILMLLYFCQLRSLVESTQNKIKCLTDQNNQLGVAITLKSLNYQSTSFLNQFDQLNSDFKYLWLNNVIVFSFLADSFIFFGAIVHINSDYLSDVLTYVGFFVLFMCAVGGYAGGVFHQKLMYLHIHYVRLLTFSSAHIQDSFKALEIVDRIMHPDTGASVGDFTVLKREFIVYYILENASTIMLLSCDVRSAISI</sequence>
<feature type="transmembrane region" description="Helical" evidence="1">
    <location>
        <begin position="67"/>
        <end position="87"/>
    </location>
</feature>
<feature type="transmembrane region" description="Helical" evidence="1">
    <location>
        <begin position="330"/>
        <end position="351"/>
    </location>
</feature>
<protein>
    <recommendedName>
        <fullName evidence="4">Gustatory receptor</fullName>
    </recommendedName>
</protein>
<evidence type="ECO:0000313" key="3">
    <source>
        <dbReference type="Proteomes" id="UP000015104"/>
    </source>
</evidence>
<evidence type="ECO:0000313" key="2">
    <source>
        <dbReference type="EnsemblMetazoa" id="tetur28g00180.1"/>
    </source>
</evidence>
<reference evidence="2" key="2">
    <citation type="submission" date="2015-06" db="UniProtKB">
        <authorList>
            <consortium name="EnsemblMetazoa"/>
        </authorList>
    </citation>
    <scope>IDENTIFICATION</scope>
</reference>
<reference evidence="3" key="1">
    <citation type="submission" date="2011-08" db="EMBL/GenBank/DDBJ databases">
        <authorList>
            <person name="Rombauts S."/>
        </authorList>
    </citation>
    <scope>NUCLEOTIDE SEQUENCE</scope>
    <source>
        <strain evidence="3">London</strain>
    </source>
</reference>
<keyword evidence="1" id="KW-0812">Transmembrane</keyword>
<feature type="transmembrane region" description="Helical" evidence="1">
    <location>
        <begin position="296"/>
        <end position="318"/>
    </location>
</feature>
<dbReference type="HOGENOM" id="CLU_048807_2_0_1"/>
<keyword evidence="3" id="KW-1185">Reference proteome</keyword>
<feature type="transmembrane region" description="Helical" evidence="1">
    <location>
        <begin position="107"/>
        <end position="129"/>
    </location>
</feature>
<keyword evidence="1" id="KW-0472">Membrane</keyword>
<dbReference type="EnsemblMetazoa" id="tetur28g00180.1">
    <property type="protein sequence ID" value="tetur28g00180.1"/>
    <property type="gene ID" value="tetur28g00180"/>
</dbReference>
<dbReference type="AlphaFoldDB" id="T1KZ33"/>
<proteinExistence type="predicted"/>
<evidence type="ECO:0008006" key="4">
    <source>
        <dbReference type="Google" id="ProtNLM"/>
    </source>
</evidence>